<comment type="caution">
    <text evidence="1">The sequence shown here is derived from an EMBL/GenBank/DDBJ whole genome shotgun (WGS) entry which is preliminary data.</text>
</comment>
<sequence>MMSFIFLVLFAAMLFAFCGKKSLGYILFATSVVLGLYWFNHHANDALSILL</sequence>
<organism evidence="1">
    <name type="scientific">Vibrio coralliilyticus</name>
    <dbReference type="NCBI Taxonomy" id="190893"/>
    <lineage>
        <taxon>Bacteria</taxon>
        <taxon>Pseudomonadati</taxon>
        <taxon>Pseudomonadota</taxon>
        <taxon>Gammaproteobacteria</taxon>
        <taxon>Vibrionales</taxon>
        <taxon>Vibrionaceae</taxon>
        <taxon>Vibrio</taxon>
    </lineage>
</organism>
<name>A0A837GCA4_9VIBR</name>
<gene>
    <name evidence="1" type="ORF">TW71_03035</name>
</gene>
<dbReference type="AlphaFoldDB" id="A0A837GCA4"/>
<dbReference type="Pfam" id="PF19455">
    <property type="entry name" value="DUF5993"/>
    <property type="match status" value="1"/>
</dbReference>
<protein>
    <submittedName>
        <fullName evidence="1">Membrane protein</fullName>
    </submittedName>
</protein>
<reference evidence="1" key="1">
    <citation type="journal article" date="2015" name="BMC Genomics">
        <title>Genome mining reveals unlocked bioactive potential of marine Gram-negative bacteria.</title>
        <authorList>
            <person name="Machado H."/>
            <person name="Sonnenschein E.C."/>
            <person name="Melchiorsen J."/>
            <person name="Gram L."/>
        </authorList>
    </citation>
    <scope>NUCLEOTIDE SEQUENCE</scope>
    <source>
        <strain evidence="1">S2052</strain>
    </source>
</reference>
<dbReference type="RefSeq" id="WP_045984937.1">
    <property type="nucleotide sequence ID" value="NZ_CP063051.1"/>
</dbReference>
<accession>A0A837GCA4</accession>
<proteinExistence type="predicted"/>
<evidence type="ECO:0000313" key="1">
    <source>
        <dbReference type="EMBL" id="KJY78017.1"/>
    </source>
</evidence>
<dbReference type="EMBL" id="JXXR01000001">
    <property type="protein sequence ID" value="KJY78017.1"/>
    <property type="molecule type" value="Genomic_DNA"/>
</dbReference>
<dbReference type="InterPro" id="IPR046035">
    <property type="entry name" value="DUF5993"/>
</dbReference>